<name>A0A6N3CX17_9ACTN</name>
<organism evidence="1">
    <name type="scientific">Collinsella aerofaciens</name>
    <dbReference type="NCBI Taxonomy" id="74426"/>
    <lineage>
        <taxon>Bacteria</taxon>
        <taxon>Bacillati</taxon>
        <taxon>Actinomycetota</taxon>
        <taxon>Coriobacteriia</taxon>
        <taxon>Coriobacteriales</taxon>
        <taxon>Coriobacteriaceae</taxon>
        <taxon>Collinsella</taxon>
    </lineage>
</organism>
<reference evidence="1" key="1">
    <citation type="submission" date="2019-11" db="EMBL/GenBank/DDBJ databases">
        <authorList>
            <person name="Feng L."/>
        </authorList>
    </citation>
    <scope>NUCLEOTIDE SEQUENCE</scope>
    <source>
        <strain evidence="1">CaerofaciensLFYP39</strain>
    </source>
</reference>
<dbReference type="RefSeq" id="WP_156599966.1">
    <property type="nucleotide sequence ID" value="NZ_CACRTW010000027.1"/>
</dbReference>
<gene>
    <name evidence="1" type="ORF">CALFYP39_01628</name>
</gene>
<accession>A0A6N3CX17</accession>
<protein>
    <submittedName>
        <fullName evidence="1">Uncharacterized protein</fullName>
    </submittedName>
</protein>
<dbReference type="AlphaFoldDB" id="A0A6N3CX17"/>
<dbReference type="EMBL" id="CACRTW010000027">
    <property type="protein sequence ID" value="VYU18117.1"/>
    <property type="molecule type" value="Genomic_DNA"/>
</dbReference>
<sequence>MKPVFRRSLTALPDLHLDELAAHCVDVVTDERPGFADDEYGQLIEAGCAIGAIGIGRQVCQSHTFKEVAVYIFIGKRVSVMVLNVAAYEGKVTVVGFCDEVDRI</sequence>
<evidence type="ECO:0000313" key="1">
    <source>
        <dbReference type="EMBL" id="VYU18117.1"/>
    </source>
</evidence>
<proteinExistence type="predicted"/>